<dbReference type="RefSeq" id="WP_012638915.1">
    <property type="nucleotide sequence ID" value="NC_011901.1"/>
</dbReference>
<dbReference type="eggNOG" id="COG0438">
    <property type="taxonomic scope" value="Bacteria"/>
</dbReference>
<dbReference type="PANTHER" id="PTHR12526">
    <property type="entry name" value="GLYCOSYLTRANSFERASE"/>
    <property type="match status" value="1"/>
</dbReference>
<evidence type="ECO:0000259" key="1">
    <source>
        <dbReference type="Pfam" id="PF13439"/>
    </source>
</evidence>
<dbReference type="AlphaFoldDB" id="B8GV94"/>
<dbReference type="GO" id="GO:0016757">
    <property type="term" value="F:glycosyltransferase activity"/>
    <property type="evidence" value="ECO:0007669"/>
    <property type="project" value="UniProtKB-ARBA"/>
</dbReference>
<dbReference type="Proteomes" id="UP000002383">
    <property type="component" value="Chromosome"/>
</dbReference>
<dbReference type="SUPFAM" id="SSF53756">
    <property type="entry name" value="UDP-Glycosyltransferase/glycogen phosphorylase"/>
    <property type="match status" value="1"/>
</dbReference>
<dbReference type="EMBL" id="CP001339">
    <property type="protein sequence ID" value="ACL73440.1"/>
    <property type="molecule type" value="Genomic_DNA"/>
</dbReference>
<dbReference type="STRING" id="396588.Tgr7_2362"/>
<accession>B8GV94</accession>
<dbReference type="Pfam" id="PF13439">
    <property type="entry name" value="Glyco_transf_4"/>
    <property type="match status" value="1"/>
</dbReference>
<dbReference type="HOGENOM" id="CLU_028014_0_1_6"/>
<protein>
    <recommendedName>
        <fullName evidence="1">Glycosyltransferase subfamily 4-like N-terminal domain-containing protein</fullName>
    </recommendedName>
</protein>
<dbReference type="CDD" id="cd03801">
    <property type="entry name" value="GT4_PimA-like"/>
    <property type="match status" value="1"/>
</dbReference>
<feature type="domain" description="Glycosyltransferase subfamily 4-like N-terminal" evidence="1">
    <location>
        <begin position="89"/>
        <end position="217"/>
    </location>
</feature>
<gene>
    <name evidence="2" type="ordered locus">Tgr7_2362</name>
</gene>
<dbReference type="Gene3D" id="3.40.50.2000">
    <property type="entry name" value="Glycogen Phosphorylase B"/>
    <property type="match status" value="2"/>
</dbReference>
<evidence type="ECO:0000313" key="2">
    <source>
        <dbReference type="EMBL" id="ACL73440.1"/>
    </source>
</evidence>
<dbReference type="CAZy" id="GT4">
    <property type="family name" value="Glycosyltransferase Family 4"/>
</dbReference>
<reference evidence="2 3" key="1">
    <citation type="journal article" date="2011" name="Stand. Genomic Sci.">
        <title>Complete genome sequence of 'Thioalkalivibrio sulfidophilus' HL-EbGr7.</title>
        <authorList>
            <person name="Muyzer G."/>
            <person name="Sorokin D.Y."/>
            <person name="Mavromatis K."/>
            <person name="Lapidus A."/>
            <person name="Clum A."/>
            <person name="Ivanova N."/>
            <person name="Pati A."/>
            <person name="d'Haeseleer P."/>
            <person name="Woyke T."/>
            <person name="Kyrpides N.C."/>
        </authorList>
    </citation>
    <scope>NUCLEOTIDE SEQUENCE [LARGE SCALE GENOMIC DNA]</scope>
    <source>
        <strain evidence="2 3">HL-EbGR7</strain>
    </source>
</reference>
<dbReference type="InterPro" id="IPR028098">
    <property type="entry name" value="Glyco_trans_4-like_N"/>
</dbReference>
<dbReference type="PANTHER" id="PTHR12526:SF600">
    <property type="entry name" value="GLYCOSYL TRANSFERASE GROUP 1"/>
    <property type="match status" value="1"/>
</dbReference>
<proteinExistence type="predicted"/>
<organism evidence="2 3">
    <name type="scientific">Thioalkalivibrio sulfidiphilus (strain HL-EbGR7)</name>
    <dbReference type="NCBI Taxonomy" id="396588"/>
    <lineage>
        <taxon>Bacteria</taxon>
        <taxon>Pseudomonadati</taxon>
        <taxon>Pseudomonadota</taxon>
        <taxon>Gammaproteobacteria</taxon>
        <taxon>Chromatiales</taxon>
        <taxon>Ectothiorhodospiraceae</taxon>
        <taxon>Thioalkalivibrio</taxon>
    </lineage>
</organism>
<dbReference type="KEGG" id="tgr:Tgr7_2362"/>
<dbReference type="OrthoDB" id="9807209at2"/>
<dbReference type="Pfam" id="PF13692">
    <property type="entry name" value="Glyco_trans_1_4"/>
    <property type="match status" value="1"/>
</dbReference>
<evidence type="ECO:0000313" key="3">
    <source>
        <dbReference type="Proteomes" id="UP000002383"/>
    </source>
</evidence>
<keyword evidence="3" id="KW-1185">Reference proteome</keyword>
<sequence>MKVLFLSQIVPYPPHGGVLQRGFNIVREVANRHELHLLAFVHRDILKTPEEVEHSRRVLGSFCESVEYFDLWPKRSQLDKLLAIGAGLALPEPFSVIAHRSPAFGRRIRDIVQERGIDVIHYDTIALARFMGSAPGLPSVLTHHNIESQLMDRRAAVERWPASAYLSMQTRKLLAYEASMSPRFDVNVMMSDVDASALRKIAPGVETAVVPNGVDVDYFVPGNEPEEPAMIYTGGMNMFANRDAVMHFVDHIWPLVKAARPDARFDIVGQDPQPELLERARADSGLRVHGYLDDVRPLVRKAAVYVVPIRVGGGTRLKVLDALAQGKAIVSTAVGCEGIQVTHDKDILIEDDPQAFARLVVSLLNDPERRRSLGDRGRDLAVSRYAWGPIGGRLITAYEDAIRRHQGRSERAA</sequence>
<name>B8GV94_THISH</name>